<gene>
    <name evidence="1" type="ORF">M404DRAFT_128109</name>
</gene>
<reference evidence="2" key="2">
    <citation type="submission" date="2015-01" db="EMBL/GenBank/DDBJ databases">
        <title>Evolutionary Origins and Diversification of the Mycorrhizal Mutualists.</title>
        <authorList>
            <consortium name="DOE Joint Genome Institute"/>
            <consortium name="Mycorrhizal Genomics Consortium"/>
            <person name="Kohler A."/>
            <person name="Kuo A."/>
            <person name="Nagy L.G."/>
            <person name="Floudas D."/>
            <person name="Copeland A."/>
            <person name="Barry K.W."/>
            <person name="Cichocki N."/>
            <person name="Veneault-Fourrey C."/>
            <person name="LaButti K."/>
            <person name="Lindquist E.A."/>
            <person name="Lipzen A."/>
            <person name="Lundell T."/>
            <person name="Morin E."/>
            <person name="Murat C."/>
            <person name="Riley R."/>
            <person name="Ohm R."/>
            <person name="Sun H."/>
            <person name="Tunlid A."/>
            <person name="Henrissat B."/>
            <person name="Grigoriev I.V."/>
            <person name="Hibbett D.S."/>
            <person name="Martin F."/>
        </authorList>
    </citation>
    <scope>NUCLEOTIDE SEQUENCE [LARGE SCALE GENOMIC DNA]</scope>
    <source>
        <strain evidence="2">Marx 270</strain>
    </source>
</reference>
<name>A0A0C3PQS0_PISTI</name>
<sequence length="204" mass="23305">MASINVSTIQCVNGISLSPVNCSISFDGHLNIVDAPPCIPMQISIHVPEEYSHLRPSLHTYDAMPHTPLQPLSHVSGSYDFPYLPLSPTFNHLDGTAWASLADEIQFWLVHSITEKHSPNWLWSQEFFWMVFIAAFPQFPHNVWLTWNPLIPMEGPFICNWVSELNSGMVSFDLPSSIRELVWEKVQKLSTILMLSYKDYHVHS</sequence>
<reference evidence="1 2" key="1">
    <citation type="submission" date="2014-04" db="EMBL/GenBank/DDBJ databases">
        <authorList>
            <consortium name="DOE Joint Genome Institute"/>
            <person name="Kuo A."/>
            <person name="Kohler A."/>
            <person name="Costa M.D."/>
            <person name="Nagy L.G."/>
            <person name="Floudas D."/>
            <person name="Copeland A."/>
            <person name="Barry K.W."/>
            <person name="Cichocki N."/>
            <person name="Veneault-Fourrey C."/>
            <person name="LaButti K."/>
            <person name="Lindquist E.A."/>
            <person name="Lipzen A."/>
            <person name="Lundell T."/>
            <person name="Morin E."/>
            <person name="Murat C."/>
            <person name="Sun H."/>
            <person name="Tunlid A."/>
            <person name="Henrissat B."/>
            <person name="Grigoriev I.V."/>
            <person name="Hibbett D.S."/>
            <person name="Martin F."/>
            <person name="Nordberg H.P."/>
            <person name="Cantor M.N."/>
            <person name="Hua S.X."/>
        </authorList>
    </citation>
    <scope>NUCLEOTIDE SEQUENCE [LARGE SCALE GENOMIC DNA]</scope>
    <source>
        <strain evidence="1 2">Marx 270</strain>
    </source>
</reference>
<evidence type="ECO:0000313" key="1">
    <source>
        <dbReference type="EMBL" id="KIO11351.1"/>
    </source>
</evidence>
<organism evidence="1 2">
    <name type="scientific">Pisolithus tinctorius Marx 270</name>
    <dbReference type="NCBI Taxonomy" id="870435"/>
    <lineage>
        <taxon>Eukaryota</taxon>
        <taxon>Fungi</taxon>
        <taxon>Dikarya</taxon>
        <taxon>Basidiomycota</taxon>
        <taxon>Agaricomycotina</taxon>
        <taxon>Agaricomycetes</taxon>
        <taxon>Agaricomycetidae</taxon>
        <taxon>Boletales</taxon>
        <taxon>Sclerodermatineae</taxon>
        <taxon>Pisolithaceae</taxon>
        <taxon>Pisolithus</taxon>
    </lineage>
</organism>
<evidence type="ECO:0000313" key="2">
    <source>
        <dbReference type="Proteomes" id="UP000054217"/>
    </source>
</evidence>
<proteinExistence type="predicted"/>
<keyword evidence="2" id="KW-1185">Reference proteome</keyword>
<protein>
    <submittedName>
        <fullName evidence="1">Uncharacterized protein</fullName>
    </submittedName>
</protein>
<accession>A0A0C3PQS0</accession>
<dbReference type="EMBL" id="KN831950">
    <property type="protein sequence ID" value="KIO11351.1"/>
    <property type="molecule type" value="Genomic_DNA"/>
</dbReference>
<dbReference type="AlphaFoldDB" id="A0A0C3PQS0"/>
<dbReference type="Proteomes" id="UP000054217">
    <property type="component" value="Unassembled WGS sequence"/>
</dbReference>
<dbReference type="InParanoid" id="A0A0C3PQS0"/>
<dbReference type="HOGENOM" id="CLU_107692_0_0_1"/>
<dbReference type="OrthoDB" id="2659593at2759"/>